<organism evidence="9 10">
    <name type="scientific">Schinkia azotoformans LMG 9581</name>
    <dbReference type="NCBI Taxonomy" id="1131731"/>
    <lineage>
        <taxon>Bacteria</taxon>
        <taxon>Bacillati</taxon>
        <taxon>Bacillota</taxon>
        <taxon>Bacilli</taxon>
        <taxon>Bacillales</taxon>
        <taxon>Bacillaceae</taxon>
        <taxon>Calidifontibacillus/Schinkia group</taxon>
        <taxon>Schinkia</taxon>
    </lineage>
</organism>
<name>K6DAC9_SCHAZ</name>
<feature type="transmembrane region" description="Helical" evidence="8">
    <location>
        <begin position="37"/>
        <end position="64"/>
    </location>
</feature>
<feature type="transmembrane region" description="Helical" evidence="8">
    <location>
        <begin position="76"/>
        <end position="97"/>
    </location>
</feature>
<evidence type="ECO:0000256" key="5">
    <source>
        <dbReference type="ARBA" id="ARBA00022801"/>
    </source>
</evidence>
<dbReference type="Proteomes" id="UP000006315">
    <property type="component" value="Unassembled WGS sequence"/>
</dbReference>
<evidence type="ECO:0000313" key="9">
    <source>
        <dbReference type="EMBL" id="EKN65284.1"/>
    </source>
</evidence>
<dbReference type="Pfam" id="PF04647">
    <property type="entry name" value="AgrB"/>
    <property type="match status" value="1"/>
</dbReference>
<evidence type="ECO:0000256" key="7">
    <source>
        <dbReference type="ARBA" id="ARBA00023136"/>
    </source>
</evidence>
<keyword evidence="1" id="KW-1003">Cell membrane</keyword>
<proteinExistence type="predicted"/>
<evidence type="ECO:0000313" key="10">
    <source>
        <dbReference type="Proteomes" id="UP000006315"/>
    </source>
</evidence>
<dbReference type="GO" id="GO:0016020">
    <property type="term" value="C:membrane"/>
    <property type="evidence" value="ECO:0007669"/>
    <property type="project" value="InterPro"/>
</dbReference>
<dbReference type="GO" id="GO:0009372">
    <property type="term" value="P:quorum sensing"/>
    <property type="evidence" value="ECO:0007669"/>
    <property type="project" value="UniProtKB-KW"/>
</dbReference>
<feature type="transmembrane region" description="Helical" evidence="8">
    <location>
        <begin position="142"/>
        <end position="160"/>
    </location>
</feature>
<keyword evidence="7 8" id="KW-0472">Membrane</keyword>
<keyword evidence="4 8" id="KW-0812">Transmembrane</keyword>
<evidence type="ECO:0000256" key="8">
    <source>
        <dbReference type="SAM" id="Phobius"/>
    </source>
</evidence>
<feature type="transmembrane region" description="Helical" evidence="8">
    <location>
        <begin position="103"/>
        <end position="121"/>
    </location>
</feature>
<evidence type="ECO:0000256" key="2">
    <source>
        <dbReference type="ARBA" id="ARBA00022654"/>
    </source>
</evidence>
<sequence length="201" mass="22752">MLITRISQLFARKLAVASGYVEEEDFLRYGFELLIGYFIKVLVLLTIAVSLHITSQTIILVLAFVSLRIVSGGHHLSTYLSCMLFSLGLFILLAVVAANPPHILINHILIILHVAIILGMVSISRLPKEDNNNPIIKSKNGISYHVLTLWYFILLVGFFFEMEPSLILASLFRLMLQYTSLTPIGIKIIEKVNQLYIQYDF</sequence>
<keyword evidence="10" id="KW-1185">Reference proteome</keyword>
<gene>
    <name evidence="9" type="ORF">BAZO_11649</name>
</gene>
<protein>
    <recommendedName>
        <fullName evidence="11">Accessory gene regulator B</fullName>
    </recommendedName>
</protein>
<reference evidence="9 10" key="1">
    <citation type="journal article" date="2012" name="Front. Microbiol.">
        <title>Redundancy and modularity in membrane-associated dissimilatory nitrate reduction in Bacillus.</title>
        <authorList>
            <person name="Heylen K."/>
            <person name="Keltjens J."/>
        </authorList>
    </citation>
    <scope>NUCLEOTIDE SEQUENCE [LARGE SCALE GENOMIC DNA]</scope>
    <source>
        <strain evidence="9 10">LMG 9581</strain>
    </source>
</reference>
<dbReference type="GO" id="GO:0006508">
    <property type="term" value="P:proteolysis"/>
    <property type="evidence" value="ECO:0007669"/>
    <property type="project" value="UniProtKB-KW"/>
</dbReference>
<evidence type="ECO:0000256" key="1">
    <source>
        <dbReference type="ARBA" id="ARBA00022475"/>
    </source>
</evidence>
<feature type="non-terminal residue" evidence="9">
    <location>
        <position position="201"/>
    </location>
</feature>
<keyword evidence="5" id="KW-0378">Hydrolase</keyword>
<evidence type="ECO:0000256" key="6">
    <source>
        <dbReference type="ARBA" id="ARBA00022989"/>
    </source>
</evidence>
<keyword evidence="2" id="KW-0673">Quorum sensing</keyword>
<accession>K6DAC9</accession>
<keyword evidence="6 8" id="KW-1133">Transmembrane helix</keyword>
<evidence type="ECO:0000256" key="3">
    <source>
        <dbReference type="ARBA" id="ARBA00022670"/>
    </source>
</evidence>
<dbReference type="SMART" id="SM00793">
    <property type="entry name" value="AgrB"/>
    <property type="match status" value="1"/>
</dbReference>
<evidence type="ECO:0008006" key="11">
    <source>
        <dbReference type="Google" id="ProtNLM"/>
    </source>
</evidence>
<evidence type="ECO:0000256" key="4">
    <source>
        <dbReference type="ARBA" id="ARBA00022692"/>
    </source>
</evidence>
<dbReference type="InterPro" id="IPR006741">
    <property type="entry name" value="AgrB"/>
</dbReference>
<keyword evidence="3" id="KW-0645">Protease</keyword>
<dbReference type="STRING" id="1131731.BAZO_11649"/>
<dbReference type="AlphaFoldDB" id="K6DAC9"/>
<dbReference type="EMBL" id="AJLR01000108">
    <property type="protein sequence ID" value="EKN65284.1"/>
    <property type="molecule type" value="Genomic_DNA"/>
</dbReference>
<dbReference type="GO" id="GO:0008233">
    <property type="term" value="F:peptidase activity"/>
    <property type="evidence" value="ECO:0007669"/>
    <property type="project" value="UniProtKB-KW"/>
</dbReference>
<comment type="caution">
    <text evidence="9">The sequence shown here is derived from an EMBL/GenBank/DDBJ whole genome shotgun (WGS) entry which is preliminary data.</text>
</comment>